<organism evidence="2 3">
    <name type="scientific">Thalassiosira oceanica</name>
    <name type="common">Marine diatom</name>
    <dbReference type="NCBI Taxonomy" id="159749"/>
    <lineage>
        <taxon>Eukaryota</taxon>
        <taxon>Sar</taxon>
        <taxon>Stramenopiles</taxon>
        <taxon>Ochrophyta</taxon>
        <taxon>Bacillariophyta</taxon>
        <taxon>Coscinodiscophyceae</taxon>
        <taxon>Thalassiosirophycidae</taxon>
        <taxon>Thalassiosirales</taxon>
        <taxon>Thalassiosiraceae</taxon>
        <taxon>Thalassiosira</taxon>
    </lineage>
</organism>
<keyword evidence="3" id="KW-1185">Reference proteome</keyword>
<evidence type="ECO:0000313" key="2">
    <source>
        <dbReference type="EMBL" id="EJK68671.1"/>
    </source>
</evidence>
<comment type="caution">
    <text evidence="2">The sequence shown here is derived from an EMBL/GenBank/DDBJ whole genome shotgun (WGS) entry which is preliminary data.</text>
</comment>
<dbReference type="Pfam" id="PF24646">
    <property type="entry name" value="DUF7640"/>
    <property type="match status" value="1"/>
</dbReference>
<reference evidence="2 3" key="1">
    <citation type="journal article" date="2012" name="Genome Biol.">
        <title>Genome and low-iron response of an oceanic diatom adapted to chronic iron limitation.</title>
        <authorList>
            <person name="Lommer M."/>
            <person name="Specht M."/>
            <person name="Roy A.S."/>
            <person name="Kraemer L."/>
            <person name="Andreson R."/>
            <person name="Gutowska M.A."/>
            <person name="Wolf J."/>
            <person name="Bergner S.V."/>
            <person name="Schilhabel M.B."/>
            <person name="Klostermeier U.C."/>
            <person name="Beiko R.G."/>
            <person name="Rosenstiel P."/>
            <person name="Hippler M."/>
            <person name="Laroche J."/>
        </authorList>
    </citation>
    <scope>NUCLEOTIDE SEQUENCE [LARGE SCALE GENOMIC DNA]</scope>
    <source>
        <strain evidence="2 3">CCMP1005</strain>
    </source>
</reference>
<proteinExistence type="predicted"/>
<protein>
    <recommendedName>
        <fullName evidence="1">DUF7640 domain-containing protein</fullName>
    </recommendedName>
</protein>
<gene>
    <name evidence="2" type="ORF">THAOC_10128</name>
</gene>
<feature type="domain" description="DUF7640" evidence="1">
    <location>
        <begin position="20"/>
        <end position="112"/>
    </location>
</feature>
<dbReference type="Proteomes" id="UP000266841">
    <property type="component" value="Unassembled WGS sequence"/>
</dbReference>
<name>K0T5V8_THAOC</name>
<dbReference type="AlphaFoldDB" id="K0T5V8"/>
<evidence type="ECO:0000313" key="3">
    <source>
        <dbReference type="Proteomes" id="UP000266841"/>
    </source>
</evidence>
<evidence type="ECO:0000259" key="1">
    <source>
        <dbReference type="Pfam" id="PF24646"/>
    </source>
</evidence>
<accession>K0T5V8</accession>
<dbReference type="EMBL" id="AGNL01010991">
    <property type="protein sequence ID" value="EJK68671.1"/>
    <property type="molecule type" value="Genomic_DNA"/>
</dbReference>
<sequence length="215" mass="22002">LASCKKMGGIGGTVDSISEGSCVGDNTCGGIASNDGSVDSISGKSCVGDDDKVCFELGAYNGYVGSVKDESCLGPNACMNAGSWGGSVGSISHSSCLGVSACNGVAGDGGVSAIVNCCHGEEICRDAEFDSSIVYRDPSCGPGVVSALLDNTTYSDNQICYATSAYEMVAASYGEDLTSVEYGLNKMGIELGCWPFEDTGENDICYFLMSLMNDL</sequence>
<feature type="non-terminal residue" evidence="2">
    <location>
        <position position="1"/>
    </location>
</feature>
<dbReference type="InterPro" id="IPR056057">
    <property type="entry name" value="DUF7640"/>
</dbReference>